<dbReference type="InterPro" id="IPR011004">
    <property type="entry name" value="Trimer_LpxA-like_sf"/>
</dbReference>
<sequence length="240" mass="26890">MEASGKAIEQERGEGLEPPPPPLPPDYPFVRTPPPPLRGGPLALLTFMARNHMLRPRYGVLLARLLWLKLRYRGRLVTDGIAFVERGVELEIGRRARVELGRWSWIGRRSKIRCHEGVVRIGAKTVLGQECTISAYQHVSIGRECVIADRVMLIDFDHCMAEVERPIREQGIYKRDVRVGHNVWMGYGACVLRGATVGDNSVLGTYAVVTRDVPANAVAVGVPARVIRMRPAPERLRFVD</sequence>
<dbReference type="GO" id="GO:0016740">
    <property type="term" value="F:transferase activity"/>
    <property type="evidence" value="ECO:0007669"/>
    <property type="project" value="UniProtKB-KW"/>
</dbReference>
<keyword evidence="3" id="KW-1185">Reference proteome</keyword>
<dbReference type="SUPFAM" id="SSF51161">
    <property type="entry name" value="Trimeric LpxA-like enzymes"/>
    <property type="match status" value="1"/>
</dbReference>
<proteinExistence type="predicted"/>
<dbReference type="EMBL" id="FNWJ01000001">
    <property type="protein sequence ID" value="SEH10368.1"/>
    <property type="molecule type" value="Genomic_DNA"/>
</dbReference>
<dbReference type="CDD" id="cd04647">
    <property type="entry name" value="LbH_MAT_like"/>
    <property type="match status" value="1"/>
</dbReference>
<feature type="compositionally biased region" description="Pro residues" evidence="1">
    <location>
        <begin position="17"/>
        <end position="32"/>
    </location>
</feature>
<feature type="region of interest" description="Disordered" evidence="1">
    <location>
        <begin position="1"/>
        <end position="32"/>
    </location>
</feature>
<name>A0A1H6FJM8_THEAL</name>
<evidence type="ECO:0000313" key="3">
    <source>
        <dbReference type="Proteomes" id="UP000222056"/>
    </source>
</evidence>
<dbReference type="PANTHER" id="PTHR23416">
    <property type="entry name" value="SIALIC ACID SYNTHASE-RELATED"/>
    <property type="match status" value="1"/>
</dbReference>
<evidence type="ECO:0000313" key="2">
    <source>
        <dbReference type="EMBL" id="SEH10368.1"/>
    </source>
</evidence>
<dbReference type="Pfam" id="PF14602">
    <property type="entry name" value="Hexapep_2"/>
    <property type="match status" value="2"/>
</dbReference>
<dbReference type="Gene3D" id="2.160.10.10">
    <property type="entry name" value="Hexapeptide repeat proteins"/>
    <property type="match status" value="1"/>
</dbReference>
<dbReference type="Proteomes" id="UP000222056">
    <property type="component" value="Unassembled WGS sequence"/>
</dbReference>
<gene>
    <name evidence="2" type="ORF">SAMN02745716_0217</name>
</gene>
<protein>
    <submittedName>
        <fullName evidence="2">Acetyltransferase (Isoleucine patch superfamily)</fullName>
    </submittedName>
</protein>
<organism evidence="2 3">
    <name type="scientific">Thermoleophilum album</name>
    <dbReference type="NCBI Taxonomy" id="29539"/>
    <lineage>
        <taxon>Bacteria</taxon>
        <taxon>Bacillati</taxon>
        <taxon>Actinomycetota</taxon>
        <taxon>Thermoleophilia</taxon>
        <taxon>Thermoleophilales</taxon>
        <taxon>Thermoleophilaceae</taxon>
        <taxon>Thermoleophilum</taxon>
    </lineage>
</organism>
<dbReference type="AlphaFoldDB" id="A0A1H6FJM8"/>
<accession>A0A1H6FJM8</accession>
<dbReference type="PANTHER" id="PTHR23416:SF78">
    <property type="entry name" value="LIPOPOLYSACCHARIDE BIOSYNTHESIS O-ACETYL TRANSFERASE WBBJ-RELATED"/>
    <property type="match status" value="1"/>
</dbReference>
<dbReference type="RefSeq" id="WP_218138168.1">
    <property type="nucleotide sequence ID" value="NZ_FNWJ01000001.1"/>
</dbReference>
<dbReference type="InterPro" id="IPR001451">
    <property type="entry name" value="Hexapep"/>
</dbReference>
<reference evidence="3" key="1">
    <citation type="submission" date="2016-10" db="EMBL/GenBank/DDBJ databases">
        <authorList>
            <person name="Varghese N."/>
            <person name="Submissions S."/>
        </authorList>
    </citation>
    <scope>NUCLEOTIDE SEQUENCE [LARGE SCALE GENOMIC DNA]</scope>
    <source>
        <strain evidence="3">ATCC 35263</strain>
    </source>
</reference>
<keyword evidence="2" id="KW-0808">Transferase</keyword>
<evidence type="ECO:0000256" key="1">
    <source>
        <dbReference type="SAM" id="MobiDB-lite"/>
    </source>
</evidence>
<dbReference type="STRING" id="29539.SAMN02745716_0217"/>
<dbReference type="InterPro" id="IPR051159">
    <property type="entry name" value="Hexapeptide_acetyltransf"/>
</dbReference>